<gene>
    <name evidence="1" type="ORF">Stube_67260</name>
</gene>
<evidence type="ECO:0000313" key="2">
    <source>
        <dbReference type="Proteomes" id="UP000431826"/>
    </source>
</evidence>
<keyword evidence="2" id="KW-1185">Reference proteome</keyword>
<comment type="caution">
    <text evidence="1">The sequence shown here is derived from an EMBL/GenBank/DDBJ whole genome shotgun (WGS) entry which is preliminary data.</text>
</comment>
<dbReference type="AlphaFoldDB" id="A0A640V0Z6"/>
<sequence>MQGTEISRPASLRAILVSLVERAFGDAGPMGTADKFPLLASNGQGGRVRMAACLLMGNLSYSAAVAGSWTAFSL</sequence>
<dbReference type="Proteomes" id="UP000431826">
    <property type="component" value="Unassembled WGS sequence"/>
</dbReference>
<reference evidence="1 2" key="1">
    <citation type="submission" date="2019-12" db="EMBL/GenBank/DDBJ databases">
        <title>Whole genome shotgun sequence of Streptomyces tubercidicus NBRC 13090.</title>
        <authorList>
            <person name="Ichikawa N."/>
            <person name="Kimura A."/>
            <person name="Kitahashi Y."/>
            <person name="Komaki H."/>
            <person name="Tamura T."/>
        </authorList>
    </citation>
    <scope>NUCLEOTIDE SEQUENCE [LARGE SCALE GENOMIC DNA]</scope>
    <source>
        <strain evidence="1 2">NBRC 13090</strain>
    </source>
</reference>
<evidence type="ECO:0000313" key="1">
    <source>
        <dbReference type="EMBL" id="GFE42053.1"/>
    </source>
</evidence>
<accession>A0A640V0Z6</accession>
<proteinExistence type="predicted"/>
<name>A0A640V0Z6_9ACTN</name>
<protein>
    <submittedName>
        <fullName evidence="1">Uncharacterized protein</fullName>
    </submittedName>
</protein>
<dbReference type="EMBL" id="BLIR01000003">
    <property type="protein sequence ID" value="GFE42053.1"/>
    <property type="molecule type" value="Genomic_DNA"/>
</dbReference>
<organism evidence="1 2">
    <name type="scientific">Streptomyces tubercidicus</name>
    <dbReference type="NCBI Taxonomy" id="47759"/>
    <lineage>
        <taxon>Bacteria</taxon>
        <taxon>Bacillati</taxon>
        <taxon>Actinomycetota</taxon>
        <taxon>Actinomycetes</taxon>
        <taxon>Kitasatosporales</taxon>
        <taxon>Streptomycetaceae</taxon>
        <taxon>Streptomyces</taxon>
    </lineage>
</organism>